<reference evidence="8" key="1">
    <citation type="journal article" date="2019" name="Int. J. Syst. Evol. Microbiol.">
        <title>The Global Catalogue of Microorganisms (GCM) 10K type strain sequencing project: providing services to taxonomists for standard genome sequencing and annotation.</title>
        <authorList>
            <consortium name="The Broad Institute Genomics Platform"/>
            <consortium name="The Broad Institute Genome Sequencing Center for Infectious Disease"/>
            <person name="Wu L."/>
            <person name="Ma J."/>
        </authorList>
    </citation>
    <scope>NUCLEOTIDE SEQUENCE [LARGE SCALE GENOMIC DNA]</scope>
    <source>
        <strain evidence="8">CCUG 55250</strain>
    </source>
</reference>
<dbReference type="InterPro" id="IPR014327">
    <property type="entry name" value="RNA_pol_sigma70_bacteroid"/>
</dbReference>
<name>A0ABW0IHD1_9BACT</name>
<dbReference type="SUPFAM" id="SSF88659">
    <property type="entry name" value="Sigma3 and sigma4 domains of RNA polymerase sigma factors"/>
    <property type="match status" value="1"/>
</dbReference>
<proteinExistence type="inferred from homology"/>
<dbReference type="SUPFAM" id="SSF88946">
    <property type="entry name" value="Sigma2 domain of RNA polymerase sigma factors"/>
    <property type="match status" value="1"/>
</dbReference>
<evidence type="ECO:0000256" key="4">
    <source>
        <dbReference type="ARBA" id="ARBA00023163"/>
    </source>
</evidence>
<dbReference type="InterPro" id="IPR013249">
    <property type="entry name" value="RNA_pol_sigma70_r4_t2"/>
</dbReference>
<evidence type="ECO:0000313" key="7">
    <source>
        <dbReference type="EMBL" id="MFC5411780.1"/>
    </source>
</evidence>
<organism evidence="7 8">
    <name type="scientific">Larkinella bovis</name>
    <dbReference type="NCBI Taxonomy" id="683041"/>
    <lineage>
        <taxon>Bacteria</taxon>
        <taxon>Pseudomonadati</taxon>
        <taxon>Bacteroidota</taxon>
        <taxon>Cytophagia</taxon>
        <taxon>Cytophagales</taxon>
        <taxon>Spirosomataceae</taxon>
        <taxon>Larkinella</taxon>
    </lineage>
</organism>
<dbReference type="Gene3D" id="1.10.1740.10">
    <property type="match status" value="1"/>
</dbReference>
<dbReference type="InterPro" id="IPR014284">
    <property type="entry name" value="RNA_pol_sigma-70_dom"/>
</dbReference>
<feature type="domain" description="RNA polymerase sigma-70 region 2" evidence="5">
    <location>
        <begin position="57"/>
        <end position="121"/>
    </location>
</feature>
<dbReference type="PANTHER" id="PTHR43133">
    <property type="entry name" value="RNA POLYMERASE ECF-TYPE SIGMA FACTO"/>
    <property type="match status" value="1"/>
</dbReference>
<dbReference type="NCBIfam" id="TIGR02937">
    <property type="entry name" value="sigma70-ECF"/>
    <property type="match status" value="1"/>
</dbReference>
<feature type="domain" description="RNA polymerase sigma factor 70 region 4 type 2" evidence="6">
    <location>
        <begin position="158"/>
        <end position="205"/>
    </location>
</feature>
<dbReference type="Gene3D" id="1.10.10.10">
    <property type="entry name" value="Winged helix-like DNA-binding domain superfamily/Winged helix DNA-binding domain"/>
    <property type="match status" value="1"/>
</dbReference>
<protein>
    <submittedName>
        <fullName evidence="7">RNA polymerase sigma-70 factor</fullName>
    </submittedName>
</protein>
<dbReference type="Pfam" id="PF08281">
    <property type="entry name" value="Sigma70_r4_2"/>
    <property type="match status" value="1"/>
</dbReference>
<evidence type="ECO:0000256" key="1">
    <source>
        <dbReference type="ARBA" id="ARBA00010641"/>
    </source>
</evidence>
<dbReference type="RefSeq" id="WP_379848668.1">
    <property type="nucleotide sequence ID" value="NZ_JBHSMA010000008.1"/>
</dbReference>
<gene>
    <name evidence="7" type="ORF">ACFPMF_20830</name>
</gene>
<dbReference type="InterPro" id="IPR039425">
    <property type="entry name" value="RNA_pol_sigma-70-like"/>
</dbReference>
<dbReference type="InterPro" id="IPR013325">
    <property type="entry name" value="RNA_pol_sigma_r2"/>
</dbReference>
<dbReference type="InterPro" id="IPR007627">
    <property type="entry name" value="RNA_pol_sigma70_r2"/>
</dbReference>
<evidence type="ECO:0000256" key="2">
    <source>
        <dbReference type="ARBA" id="ARBA00023015"/>
    </source>
</evidence>
<dbReference type="NCBIfam" id="TIGR02985">
    <property type="entry name" value="Sig70_bacteroi1"/>
    <property type="match status" value="1"/>
</dbReference>
<evidence type="ECO:0000259" key="5">
    <source>
        <dbReference type="Pfam" id="PF04542"/>
    </source>
</evidence>
<keyword evidence="8" id="KW-1185">Reference proteome</keyword>
<dbReference type="Pfam" id="PF04542">
    <property type="entry name" value="Sigma70_r2"/>
    <property type="match status" value="1"/>
</dbReference>
<keyword evidence="4" id="KW-0804">Transcription</keyword>
<dbReference type="PANTHER" id="PTHR43133:SF46">
    <property type="entry name" value="RNA POLYMERASE SIGMA-70 FACTOR ECF SUBFAMILY"/>
    <property type="match status" value="1"/>
</dbReference>
<comment type="caution">
    <text evidence="7">The sequence shown here is derived from an EMBL/GenBank/DDBJ whole genome shotgun (WGS) entry which is preliminary data.</text>
</comment>
<evidence type="ECO:0000259" key="6">
    <source>
        <dbReference type="Pfam" id="PF08281"/>
    </source>
</evidence>
<dbReference type="InterPro" id="IPR036388">
    <property type="entry name" value="WH-like_DNA-bd_sf"/>
</dbReference>
<keyword evidence="2" id="KW-0805">Transcription regulation</keyword>
<accession>A0ABW0IHD1</accession>
<dbReference type="EMBL" id="JBHSMA010000008">
    <property type="protein sequence ID" value="MFC5411780.1"/>
    <property type="molecule type" value="Genomic_DNA"/>
</dbReference>
<comment type="similarity">
    <text evidence="1">Belongs to the sigma-70 factor family. ECF subfamily.</text>
</comment>
<evidence type="ECO:0000256" key="3">
    <source>
        <dbReference type="ARBA" id="ARBA00023082"/>
    </source>
</evidence>
<sequence length="250" mass="28675">MNRLTNSGTPFQPDNQYSLPTAAEGVGSESGQTKVLDSELFIRRTFETDPEKGYQLLFKRYYHPLCNQAVRFVYAKEVAEDLVVDIFAQIWHKKLYQSITVSYRAYLFTAVRHAAFAHLRSEFGRTLLGEECIETENDPEINTAQTPQQILVYNELYLKIEEIIRSVPAQSQKVFIMSRFEGKKNARIAEELNLSVKTVEGHITKVLTILRQSLRAQGFFVLAFLSFFYAAQQGVRPFFSLLRIAISTLL</sequence>
<dbReference type="Proteomes" id="UP001596106">
    <property type="component" value="Unassembled WGS sequence"/>
</dbReference>
<evidence type="ECO:0000313" key="8">
    <source>
        <dbReference type="Proteomes" id="UP001596106"/>
    </source>
</evidence>
<keyword evidence="3" id="KW-0731">Sigma factor</keyword>
<dbReference type="InterPro" id="IPR013324">
    <property type="entry name" value="RNA_pol_sigma_r3/r4-like"/>
</dbReference>